<dbReference type="Pfam" id="PF02342">
    <property type="entry name" value="TerD"/>
    <property type="match status" value="1"/>
</dbReference>
<dbReference type="Gene3D" id="2.60.60.30">
    <property type="entry name" value="sav2460 like domains"/>
    <property type="match status" value="1"/>
</dbReference>
<dbReference type="OrthoDB" id="3851702at2"/>
<dbReference type="RefSeq" id="WP_018384810.1">
    <property type="nucleotide sequence ID" value="NZ_LLZU01000016.1"/>
</dbReference>
<dbReference type="eggNOG" id="COG2310">
    <property type="taxonomic scope" value="Bacteria"/>
</dbReference>
<gene>
    <name evidence="3" type="ORF">AQ490_22350</name>
</gene>
<dbReference type="AlphaFoldDB" id="A0A0T6LSH9"/>
<dbReference type="PANTHER" id="PTHR32097:SF4">
    <property type="entry name" value="GENERAL STRESS PROTEIN 16U"/>
    <property type="match status" value="1"/>
</dbReference>
<keyword evidence="4" id="KW-1185">Reference proteome</keyword>
<evidence type="ECO:0000256" key="1">
    <source>
        <dbReference type="ARBA" id="ARBA00008775"/>
    </source>
</evidence>
<comment type="caution">
    <text evidence="3">The sequence shown here is derived from an EMBL/GenBank/DDBJ whole genome shotgun (WGS) entry which is preliminary data.</text>
</comment>
<dbReference type="PANTHER" id="PTHR32097">
    <property type="entry name" value="CAMP-BINDING PROTEIN 1-RELATED"/>
    <property type="match status" value="1"/>
</dbReference>
<dbReference type="CDD" id="cd06974">
    <property type="entry name" value="TerD_like"/>
    <property type="match status" value="1"/>
</dbReference>
<protein>
    <submittedName>
        <fullName evidence="3">TerD-family protein</fullName>
    </submittedName>
</protein>
<accession>A0A0T6LSH9</accession>
<dbReference type="InterPro" id="IPR051324">
    <property type="entry name" value="Stress/Tellurium_Resist"/>
</dbReference>
<evidence type="ECO:0000259" key="2">
    <source>
        <dbReference type="Pfam" id="PF02342"/>
    </source>
</evidence>
<reference evidence="3 4" key="1">
    <citation type="submission" date="2015-10" db="EMBL/GenBank/DDBJ databases">
        <title>Draft genome sequence of pyrrolomycin-producing Streptomyces vitaminophilus.</title>
        <authorList>
            <person name="Graham D.E."/>
            <person name="Mahan K.M."/>
            <person name="Klingeman D.M."/>
            <person name="Hettich R.L."/>
            <person name="Parry R.J."/>
        </authorList>
    </citation>
    <scope>NUCLEOTIDE SEQUENCE [LARGE SCALE GENOMIC DNA]</scope>
    <source>
        <strain evidence="3 4">ATCC 31673</strain>
    </source>
</reference>
<feature type="domain" description="TerD" evidence="2">
    <location>
        <begin position="5"/>
        <end position="162"/>
    </location>
</feature>
<proteinExistence type="inferred from homology"/>
<comment type="similarity">
    <text evidence="1">Belongs to the CAPAB/TerDEXZ family.</text>
</comment>
<sequence length="176" mass="18749">MGGLNKGLGKIKVTLKWDPSALGEPDTDLDLVAGTYRAEAPFGAPAYLVHFDSRSPDGTIILNRESHTGQGLGADEDMTLELDRLADEYVRVVVGVAIQQHAGRKTFGDIVNCGARVLDGYTELASVDFGGVRDCTAATVAEFSRTASGIWTFHALVRGFTTDPSTFSLTMGQHSA</sequence>
<evidence type="ECO:0000313" key="3">
    <source>
        <dbReference type="EMBL" id="KRV49053.1"/>
    </source>
</evidence>
<organism evidence="3 4">
    <name type="scientific">Wenjunlia vitaminophila</name>
    <name type="common">Streptomyces vitaminophilus</name>
    <dbReference type="NCBI Taxonomy" id="76728"/>
    <lineage>
        <taxon>Bacteria</taxon>
        <taxon>Bacillati</taxon>
        <taxon>Actinomycetota</taxon>
        <taxon>Actinomycetes</taxon>
        <taxon>Kitasatosporales</taxon>
        <taxon>Streptomycetaceae</taxon>
        <taxon>Wenjunlia</taxon>
    </lineage>
</organism>
<dbReference type="Proteomes" id="UP000050867">
    <property type="component" value="Unassembled WGS sequence"/>
</dbReference>
<dbReference type="InterPro" id="IPR003325">
    <property type="entry name" value="TerD"/>
</dbReference>
<dbReference type="EMBL" id="LLZU01000016">
    <property type="protein sequence ID" value="KRV49053.1"/>
    <property type="molecule type" value="Genomic_DNA"/>
</dbReference>
<dbReference type="STRING" id="76728.AQ490_22350"/>
<evidence type="ECO:0000313" key="4">
    <source>
        <dbReference type="Proteomes" id="UP000050867"/>
    </source>
</evidence>
<name>A0A0T6LSH9_WENVI</name>